<gene>
    <name evidence="5" type="primary">caiD</name>
    <name evidence="5" type="ORF">LKMONMHP_1935</name>
</gene>
<organism evidence="5 6">
    <name type="scientific">Methylobacterium organophilum</name>
    <dbReference type="NCBI Taxonomy" id="410"/>
    <lineage>
        <taxon>Bacteria</taxon>
        <taxon>Pseudomonadati</taxon>
        <taxon>Pseudomonadota</taxon>
        <taxon>Alphaproteobacteria</taxon>
        <taxon>Hyphomicrobiales</taxon>
        <taxon>Methylobacteriaceae</taxon>
        <taxon>Methylobacterium</taxon>
    </lineage>
</organism>
<dbReference type="EMBL" id="BPQV01000005">
    <property type="protein sequence ID" value="GJE27079.1"/>
    <property type="molecule type" value="Genomic_DNA"/>
</dbReference>
<dbReference type="RefSeq" id="WP_238310949.1">
    <property type="nucleotide sequence ID" value="NZ_BPQV01000005.1"/>
</dbReference>
<proteinExistence type="predicted"/>
<dbReference type="InterPro" id="IPR029045">
    <property type="entry name" value="ClpP/crotonase-like_dom_sf"/>
</dbReference>
<sequence length="353" mass="37815">MAQQVDAEIRFERRGALGLVTLDRPKALNALTLPMVEAMRGRLEAWAADPAITRVAVRGAGGRAFCAGGDIRKIYELGRAGRHEEVMAFWEAEYRLDAAVKRFPKPYIALVEGIVMGGGVGISLHGRYRVASEKYLLAMPETGIGFFPDVGTTYALPQLPGKLGTYLALTGGRIGAGDALEAGLATHFAKAEDFEALVAALAEAPTVEAALQRFGAAPPEPEIFRQERALIDECFGAESVAAVLARLDAAAEAGSAFAGETAALIRTRSPTSLSIAFEQMRRGPGLSFAEAMLTEYRLCDRVMRGSDFYEGVRAVIVDKDNAPRWQPDRLDAVDPQGIAAAFGPLASAEPRFD</sequence>
<accession>A0ABQ4T8Z8</accession>
<evidence type="ECO:0000256" key="1">
    <source>
        <dbReference type="ARBA" id="ARBA00001709"/>
    </source>
</evidence>
<comment type="caution">
    <text evidence="5">The sequence shown here is derived from an EMBL/GenBank/DDBJ whole genome shotgun (WGS) entry which is preliminary data.</text>
</comment>
<dbReference type="Pfam" id="PF16113">
    <property type="entry name" value="ECH_2"/>
    <property type="match status" value="1"/>
</dbReference>
<dbReference type="NCBIfam" id="NF004127">
    <property type="entry name" value="PRK05617.1"/>
    <property type="match status" value="1"/>
</dbReference>
<dbReference type="CDD" id="cd06558">
    <property type="entry name" value="crotonase-like"/>
    <property type="match status" value="1"/>
</dbReference>
<dbReference type="InterPro" id="IPR032259">
    <property type="entry name" value="HIBYL-CoA-H"/>
</dbReference>
<reference evidence="5" key="1">
    <citation type="journal article" date="2021" name="Front. Microbiol.">
        <title>Comprehensive Comparative Genomics and Phenotyping of Methylobacterium Species.</title>
        <authorList>
            <person name="Alessa O."/>
            <person name="Ogura Y."/>
            <person name="Fujitani Y."/>
            <person name="Takami H."/>
            <person name="Hayashi T."/>
            <person name="Sahin N."/>
            <person name="Tani A."/>
        </authorList>
    </citation>
    <scope>NUCLEOTIDE SEQUENCE</scope>
    <source>
        <strain evidence="5">NBRC 15689</strain>
    </source>
</reference>
<reference evidence="5" key="2">
    <citation type="submission" date="2021-08" db="EMBL/GenBank/DDBJ databases">
        <authorList>
            <person name="Tani A."/>
            <person name="Ola A."/>
            <person name="Ogura Y."/>
            <person name="Katsura K."/>
            <person name="Hayashi T."/>
        </authorList>
    </citation>
    <scope>NUCLEOTIDE SEQUENCE</scope>
    <source>
        <strain evidence="5">NBRC 15689</strain>
    </source>
</reference>
<evidence type="ECO:0000259" key="4">
    <source>
        <dbReference type="Pfam" id="PF16113"/>
    </source>
</evidence>
<dbReference type="SUPFAM" id="SSF52096">
    <property type="entry name" value="ClpP/crotonase"/>
    <property type="match status" value="1"/>
</dbReference>
<keyword evidence="3" id="KW-0378">Hydrolase</keyword>
<dbReference type="PANTHER" id="PTHR43176">
    <property type="entry name" value="3-HYDROXYISOBUTYRYL-COA HYDROLASE-RELATED"/>
    <property type="match status" value="1"/>
</dbReference>
<comment type="catalytic activity">
    <reaction evidence="1">
        <text>3-hydroxy-2-methylpropanoyl-CoA + H2O = 3-hydroxy-2-methylpropanoate + CoA + H(+)</text>
        <dbReference type="Rhea" id="RHEA:20888"/>
        <dbReference type="ChEBI" id="CHEBI:11805"/>
        <dbReference type="ChEBI" id="CHEBI:15377"/>
        <dbReference type="ChEBI" id="CHEBI:15378"/>
        <dbReference type="ChEBI" id="CHEBI:57287"/>
        <dbReference type="ChEBI" id="CHEBI:57340"/>
        <dbReference type="EC" id="3.1.2.4"/>
    </reaction>
</comment>
<dbReference type="EC" id="3.1.2.4" evidence="2"/>
<evidence type="ECO:0000256" key="3">
    <source>
        <dbReference type="ARBA" id="ARBA00022801"/>
    </source>
</evidence>
<dbReference type="Gene3D" id="3.90.226.10">
    <property type="entry name" value="2-enoyl-CoA Hydratase, Chain A, domain 1"/>
    <property type="match status" value="1"/>
</dbReference>
<keyword evidence="6" id="KW-1185">Reference proteome</keyword>
<name>A0ABQ4T8Z8_METOR</name>
<dbReference type="InterPro" id="IPR045004">
    <property type="entry name" value="ECH_dom"/>
</dbReference>
<dbReference type="Proteomes" id="UP001055156">
    <property type="component" value="Unassembled WGS sequence"/>
</dbReference>
<evidence type="ECO:0000313" key="5">
    <source>
        <dbReference type="EMBL" id="GJE27079.1"/>
    </source>
</evidence>
<protein>
    <recommendedName>
        <fullName evidence="2">3-hydroxyisobutyryl-CoA hydrolase</fullName>
        <ecNumber evidence="2">3.1.2.4</ecNumber>
    </recommendedName>
</protein>
<evidence type="ECO:0000313" key="6">
    <source>
        <dbReference type="Proteomes" id="UP001055156"/>
    </source>
</evidence>
<dbReference type="PANTHER" id="PTHR43176:SF3">
    <property type="entry name" value="3-HYDROXYISOBUTYRYL-COA HYDROLASE, MITOCHONDRIAL"/>
    <property type="match status" value="1"/>
</dbReference>
<evidence type="ECO:0000256" key="2">
    <source>
        <dbReference type="ARBA" id="ARBA00011915"/>
    </source>
</evidence>
<feature type="domain" description="Enoyl-CoA hydratase/isomerase" evidence="4">
    <location>
        <begin position="18"/>
        <end position="342"/>
    </location>
</feature>